<dbReference type="AlphaFoldDB" id="A0A0D3FFM8"/>
<dbReference type="PaxDb" id="65489-OBART03G08930.1"/>
<dbReference type="Gramene" id="OBART03G08930.1">
    <property type="protein sequence ID" value="OBART03G08930.1"/>
    <property type="gene ID" value="OBART03G08930"/>
</dbReference>
<feature type="compositionally biased region" description="Pro residues" evidence="1">
    <location>
        <begin position="21"/>
        <end position="32"/>
    </location>
</feature>
<feature type="region of interest" description="Disordered" evidence="1">
    <location>
        <begin position="1"/>
        <end position="36"/>
    </location>
</feature>
<organism evidence="2">
    <name type="scientific">Oryza barthii</name>
    <dbReference type="NCBI Taxonomy" id="65489"/>
    <lineage>
        <taxon>Eukaryota</taxon>
        <taxon>Viridiplantae</taxon>
        <taxon>Streptophyta</taxon>
        <taxon>Embryophyta</taxon>
        <taxon>Tracheophyta</taxon>
        <taxon>Spermatophyta</taxon>
        <taxon>Magnoliopsida</taxon>
        <taxon>Liliopsida</taxon>
        <taxon>Poales</taxon>
        <taxon>Poaceae</taxon>
        <taxon>BOP clade</taxon>
        <taxon>Oryzoideae</taxon>
        <taxon>Oryzeae</taxon>
        <taxon>Oryzinae</taxon>
        <taxon>Oryza</taxon>
    </lineage>
</organism>
<accession>A0A0D3FFM8</accession>
<protein>
    <submittedName>
        <fullName evidence="2">Uncharacterized protein</fullName>
    </submittedName>
</protein>
<name>A0A0D3FFM8_9ORYZ</name>
<dbReference type="EnsemblPlants" id="OBART03G08930.1">
    <property type="protein sequence ID" value="OBART03G08930.1"/>
    <property type="gene ID" value="OBART03G08930"/>
</dbReference>
<dbReference type="Proteomes" id="UP000026960">
    <property type="component" value="Chromosome 3"/>
</dbReference>
<evidence type="ECO:0000313" key="3">
    <source>
        <dbReference type="Proteomes" id="UP000026960"/>
    </source>
</evidence>
<reference evidence="2" key="1">
    <citation type="journal article" date="2009" name="Rice">
        <title>De Novo Next Generation Sequencing of Plant Genomes.</title>
        <authorList>
            <person name="Rounsley S."/>
            <person name="Marri P.R."/>
            <person name="Yu Y."/>
            <person name="He R."/>
            <person name="Sisneros N."/>
            <person name="Goicoechea J.L."/>
            <person name="Lee S.J."/>
            <person name="Angelova A."/>
            <person name="Kudrna D."/>
            <person name="Luo M."/>
            <person name="Affourtit J."/>
            <person name="Desany B."/>
            <person name="Knight J."/>
            <person name="Niazi F."/>
            <person name="Egholm M."/>
            <person name="Wing R.A."/>
        </authorList>
    </citation>
    <scope>NUCLEOTIDE SEQUENCE [LARGE SCALE GENOMIC DNA]</scope>
    <source>
        <strain evidence="2">cv. IRGC 105608</strain>
    </source>
</reference>
<sequence length="61" mass="6179">MAAATVNVTPCGKGKRAAAPGSPPPPPPPPPDHTTVVSNLQSIEIGFARVPRERAEVGLGL</sequence>
<keyword evidence="3" id="KW-1185">Reference proteome</keyword>
<evidence type="ECO:0000256" key="1">
    <source>
        <dbReference type="SAM" id="MobiDB-lite"/>
    </source>
</evidence>
<reference evidence="2" key="2">
    <citation type="submission" date="2015-03" db="UniProtKB">
        <authorList>
            <consortium name="EnsemblPlants"/>
        </authorList>
    </citation>
    <scope>IDENTIFICATION</scope>
</reference>
<dbReference type="HOGENOM" id="CLU_2926260_0_0_1"/>
<evidence type="ECO:0000313" key="2">
    <source>
        <dbReference type="EnsemblPlants" id="OBART03G08930.1"/>
    </source>
</evidence>
<proteinExistence type="predicted"/>